<dbReference type="SUPFAM" id="SSF47336">
    <property type="entry name" value="ACP-like"/>
    <property type="match status" value="1"/>
</dbReference>
<dbReference type="InterPro" id="IPR042104">
    <property type="entry name" value="PKS_dehydratase_sf"/>
</dbReference>
<feature type="domain" description="PKS/mFAS DH" evidence="13">
    <location>
        <begin position="953"/>
        <end position="1272"/>
    </location>
</feature>
<evidence type="ECO:0000256" key="9">
    <source>
        <dbReference type="PROSITE-ProRule" id="PRU01363"/>
    </source>
</evidence>
<evidence type="ECO:0000256" key="5">
    <source>
        <dbReference type="ARBA" id="ARBA00022857"/>
    </source>
</evidence>
<dbReference type="InterPro" id="IPR014031">
    <property type="entry name" value="Ketoacyl_synth_C"/>
</dbReference>
<dbReference type="SUPFAM" id="SSF55048">
    <property type="entry name" value="Probable ACP-binding domain of malonyl-CoA ACP transacylase"/>
    <property type="match status" value="1"/>
</dbReference>
<protein>
    <submittedName>
        <fullName evidence="14">Uncharacterized protein</fullName>
    </submittedName>
</protein>
<keyword evidence="2" id="KW-0596">Phosphopantetheine</keyword>
<dbReference type="InterPro" id="IPR036291">
    <property type="entry name" value="NAD(P)-bd_dom_sf"/>
</dbReference>
<keyword evidence="8" id="KW-0012">Acyltransferase</keyword>
<dbReference type="InterPro" id="IPR011032">
    <property type="entry name" value="GroES-like_sf"/>
</dbReference>
<dbReference type="Pfam" id="PF08659">
    <property type="entry name" value="KR"/>
    <property type="match status" value="1"/>
</dbReference>
<dbReference type="InterPro" id="IPR049551">
    <property type="entry name" value="PKS_DH_C"/>
</dbReference>
<dbReference type="GO" id="GO:1901336">
    <property type="term" value="P:lactone biosynthetic process"/>
    <property type="evidence" value="ECO:0007669"/>
    <property type="project" value="UniProtKB-ARBA"/>
</dbReference>
<dbReference type="SUPFAM" id="SSF53901">
    <property type="entry name" value="Thiolase-like"/>
    <property type="match status" value="1"/>
</dbReference>
<feature type="active site" description="Proton acceptor; for dehydratase activity" evidence="9">
    <location>
        <position position="985"/>
    </location>
</feature>
<dbReference type="PROSITE" id="PS52019">
    <property type="entry name" value="PKS_MFAS_DH"/>
    <property type="match status" value="1"/>
</dbReference>
<keyword evidence="4" id="KW-0808">Transferase</keyword>
<dbReference type="SUPFAM" id="SSF50129">
    <property type="entry name" value="GroES-like"/>
    <property type="match status" value="1"/>
</dbReference>
<evidence type="ECO:0000256" key="2">
    <source>
        <dbReference type="ARBA" id="ARBA00022450"/>
    </source>
</evidence>
<evidence type="ECO:0000256" key="8">
    <source>
        <dbReference type="ARBA" id="ARBA00023315"/>
    </source>
</evidence>
<feature type="domain" description="Ketosynthase family 3 (KS3)" evidence="12">
    <location>
        <begin position="1"/>
        <end position="426"/>
    </location>
</feature>
<evidence type="ECO:0000256" key="6">
    <source>
        <dbReference type="ARBA" id="ARBA00023002"/>
    </source>
</evidence>
<dbReference type="InterPro" id="IPR013968">
    <property type="entry name" value="PKS_KR"/>
</dbReference>
<dbReference type="Pfam" id="PF16197">
    <property type="entry name" value="KAsynt_C_assoc"/>
    <property type="match status" value="1"/>
</dbReference>
<dbReference type="Gene3D" id="3.30.70.3290">
    <property type="match status" value="1"/>
</dbReference>
<evidence type="ECO:0000259" key="13">
    <source>
        <dbReference type="PROSITE" id="PS52019"/>
    </source>
</evidence>
<evidence type="ECO:0000259" key="12">
    <source>
        <dbReference type="PROSITE" id="PS52004"/>
    </source>
</evidence>
<dbReference type="SUPFAM" id="SSF51735">
    <property type="entry name" value="NAD(P)-binding Rossmann-fold domains"/>
    <property type="match status" value="2"/>
</dbReference>
<dbReference type="InterPro" id="IPR050091">
    <property type="entry name" value="PKS_NRPS_Biosynth_Enz"/>
</dbReference>
<dbReference type="OrthoDB" id="329835at2759"/>
<accession>A0A2A9PLI0</accession>
<dbReference type="CDD" id="cd00833">
    <property type="entry name" value="PKS"/>
    <property type="match status" value="1"/>
</dbReference>
<feature type="region of interest" description="N-terminal hotdog fold" evidence="9">
    <location>
        <begin position="953"/>
        <end position="1088"/>
    </location>
</feature>
<dbReference type="InterPro" id="IPR016036">
    <property type="entry name" value="Malonyl_transacylase_ACP-bd"/>
</dbReference>
<dbReference type="Gene3D" id="1.10.1200.10">
    <property type="entry name" value="ACP-like"/>
    <property type="match status" value="1"/>
</dbReference>
<keyword evidence="15" id="KW-1185">Reference proteome</keyword>
<dbReference type="Pfam" id="PF08242">
    <property type="entry name" value="Methyltransf_12"/>
    <property type="match status" value="1"/>
</dbReference>
<dbReference type="GO" id="GO:0004315">
    <property type="term" value="F:3-oxoacyl-[acyl-carrier-protein] synthase activity"/>
    <property type="evidence" value="ECO:0007669"/>
    <property type="project" value="InterPro"/>
</dbReference>
<dbReference type="FunFam" id="3.40.50.720:FF:000209">
    <property type="entry name" value="Polyketide synthase Pks12"/>
    <property type="match status" value="1"/>
</dbReference>
<dbReference type="SMART" id="SM00827">
    <property type="entry name" value="PKS_AT"/>
    <property type="match status" value="1"/>
</dbReference>
<feature type="active site" description="Proton donor; for dehydratase activity" evidence="9">
    <location>
        <position position="1182"/>
    </location>
</feature>
<keyword evidence="7" id="KW-0511">Multifunctional enzyme</keyword>
<dbReference type="Gene3D" id="3.40.50.720">
    <property type="entry name" value="NAD(P)-binding Rossmann-like Domain"/>
    <property type="match status" value="1"/>
</dbReference>
<dbReference type="Pfam" id="PF13602">
    <property type="entry name" value="ADH_zinc_N_2"/>
    <property type="match status" value="1"/>
</dbReference>
<feature type="region of interest" description="Disordered" evidence="10">
    <location>
        <begin position="1833"/>
        <end position="1856"/>
    </location>
</feature>
<reference evidence="14 15" key="1">
    <citation type="journal article" date="2015" name="BMC Genomics">
        <title>Gene expression during zombie ant biting behavior reflects the complexity underlying fungal parasitic behavioral manipulation.</title>
        <authorList>
            <person name="de Bekker C."/>
            <person name="Ohm R.A."/>
            <person name="Loreto R.G."/>
            <person name="Sebastian A."/>
            <person name="Albert I."/>
            <person name="Merrow M."/>
            <person name="Brachmann A."/>
            <person name="Hughes D.P."/>
        </authorList>
    </citation>
    <scope>NUCLEOTIDE SEQUENCE [LARGE SCALE GENOMIC DNA]</scope>
    <source>
        <strain evidence="14 15">SC16a</strain>
    </source>
</reference>
<dbReference type="PROSITE" id="PS00012">
    <property type="entry name" value="PHOSPHOPANTETHEINE"/>
    <property type="match status" value="1"/>
</dbReference>
<dbReference type="InterPro" id="IPR020843">
    <property type="entry name" value="ER"/>
</dbReference>
<sequence length="2565" mass="276927">MAPFAVVGLSFKMPQEAVDEPSLWEVLEQRKNLMTAWPEDRAAVDSFHDRGTKSLNTMHARGAHFLSQDPGRFDAPFFSITAKEAAAIDPQHRLSLEAAYHAFESAGMTLEQMRGSRTAVFAASMTDDYSRVLLRDADVMPRQTTTGIVPSMLPNRISWFFDLRGPSLHLDTACSSSMIALDMACQSMCNGDASAALVIGTNLVLGPEGSIFLSNMNFLSPDSKCFCFDARANGYARGEGVIALIIKPLDAALRNGDIIRAVVRASASNQDGRTPGVTQPSAEAQEALIRRVYAKAGLGFDETRYFEAHGTGTPVGDPIEMTAIGRVFRTHRSPTAPLYVGSVKANVGHLEGASGLVGVVKAILVLEKGIVPPNALFETMNPDIDAEFYNLEVPTRSIAWPTSGLRRVSVNSFGFGGANSHVVLDDALHYLSSRALVGFHHTSPHPAMRINGIASATISQLDGELSLDGQAEACSAKLLTFTAADAAALQRVLQSYAVYCHAHLPGDGHKLAQLAYTLAAKRSVMAWRSFALMDESSVQDSQGGGDSEAPRLPSRPPVRASTDRPGIAFIFTGQGAQYAGMGLELTQRYPVYAESLRRSDAALADLGCQWSIFDQLCNVEMMRRPELSQPLSTVLQIALVDLLRSFGVEPVAVVGHSSGETAAAYAVGALSQPSACKVAYFRGKLAGELVDVNAAAGTPSAMMSVNLAASDVPAWLDRLGAAGDALHIACFNSPTNLTLSGSVEAIDGLKVLLDQQGIFAAKLKTGLAYHSPVMRAMATEYRTAMGQLEPGATKGRRTPMISSVTTETVTPKVLATAQYWVDNLLSPVRFADALRRLADGDLTLPLGADAVNDLVEVGSHGALRRPARECVPAAIRYHTALDRNQNSVRTVLSLIGSLFCHGHDVSVLAANSQAGAPRPFLVDCPPYPFDHSRRYWFESRLSKDFRLRRDSPNYLLGRRSSDWNALRPRWRNWLSVERIPWLGHHAVSQLLMCPGTGLIVMAVEAAKQMAATDGRSISGFLIKEAQFLAPVTVGRTVHDATETEVHLRPLRSALDKDSTWSEVGVFTYHEGRWTECFRARVQVQYDDKAGPTPVDGGRERQLELARVGGVVDRMAASCSRPVDTREFYAFCADHGIQYGETFELLSDIGWDGDDGSVARINMAAAGRHYEAVDSPVHPAVLDAGIHLVFAQISEGLAKPSPAMVPHSLSNLWISSRPWHESAASVRVSASLHSDRSAPSRREAGFHAVAEDGAALLTVERMIFSEVSSGGIDADADLGRPDLLYSIAWRPQLSSLLGEGGQLQQLCDAEAPVGRDETAVVDLHRTLETAMRMAVRRAMSCVSDADVERGPPYLVKYKASLQQQYGSGSGHGDDGDEAFESLLDRCEEAVPEWALLPAVARALPSILRGETDPLELLFSTDHARRFYTHLYDRHALDSRFRTFLELLSHEKPAMRVVEVGAGTGGMTRLVLGTLLDLEARTGQRRFAEYVYTDISPAFFETARTEFSACRERMTFRSLDVERPPTEQGLQAGSFDVVVAGSVLHATPDLAKTLANVRALLKPEGLLVLQEVTQPDGASANVSFGCLEGWWLSSEEWRRLSPLLTAPRWDEVLRDTGLFSGSELTLRDYESSESHFSSIIVSAAVGGEYRAGNNHGLVFLVDRESEDQQALAASVGERHPGGFQVRYLDELVAGQWETCSDETVVSLVEVGRSLLALPSEAEFKGLQRLIRGTEKLLWVTSLADDDPRGALATGLMRSLRAEEPDKRLVSLVVESGCAPGGEAGHVAGVVRACFGGGASAELEFVVRDGLLAVGRLEQEAALERERVARIRPEPRLETWRAPATSGDDDDDDDDEDGRAPALALEVGTPGMLDTLRFAADSEAETELGPDEVEVEAEAWPVSFRDVFIALGRLGGERLGFECVGTVTRTGPDCSDHFRRGDRVVMTAPGCMRSHPRAPASAVLRLPEDVAALDAVAAISPLTTAWHALVNVARLRPGELVLVHAAAGATGQMAVAVARSLGAEVVATVGSDAKRQLVMDRFGIPAERVLYSRDTSFARGVRRLTAGRGVDVVLNSLSGDMMRASWECVAPYGRFVELGKADIMADAALPMGRFAGNVSFTAVDLHHMALTDHQLTRSLLEKALELLAKGVVDAPAPQHLFAVSGVEKAFRLMQSGKNTGRIVVTLGADDVVTKNLVRRPGWRFDPEASYLVAGGLGGVGRAVLRWMAGRGARNLIVPSRSGAESSPAATALVADLRARGIRTATPRCDVSCADQLASALSGCRSEGMPPVRGCIQAAMELHDAVFDNMTHAQWTRALQPKLTASWNLHRQLPADMDFMVLLSSLAGVYGTPGQANYAAGCAYQDALARKRPGAGLSLDLGWMRTIGIVAEAGLARGHVRDMQPVEEADLLALLEHCCDPRRHQQHQLLVGVVHPARFLARGRAPIPLVNRPLFSGFSSAPPRNISSSSSSSSSSSDDTATLFARAPRQDRASVVAAALRAKLAHALDVSLEDVDPRRSLADYGVDSLMAVELRNWFRRDFGAQLTVFDIMGRASICRVCELVVERVE</sequence>
<dbReference type="SMART" id="SM00825">
    <property type="entry name" value="PKS_KS"/>
    <property type="match status" value="1"/>
</dbReference>
<proteinExistence type="predicted"/>
<comment type="caution">
    <text evidence="14">The sequence shown here is derived from an EMBL/GenBank/DDBJ whole genome shotgun (WGS) entry which is preliminary data.</text>
</comment>
<dbReference type="Gene3D" id="3.40.47.10">
    <property type="match status" value="1"/>
</dbReference>
<dbReference type="SMART" id="SM00826">
    <property type="entry name" value="PKS_DH"/>
    <property type="match status" value="1"/>
</dbReference>
<organism evidence="14 15">
    <name type="scientific">Ophiocordyceps unilateralis</name>
    <name type="common">Zombie-ant fungus</name>
    <name type="synonym">Torrubia unilateralis</name>
    <dbReference type="NCBI Taxonomy" id="268505"/>
    <lineage>
        <taxon>Eukaryota</taxon>
        <taxon>Fungi</taxon>
        <taxon>Dikarya</taxon>
        <taxon>Ascomycota</taxon>
        <taxon>Pezizomycotina</taxon>
        <taxon>Sordariomycetes</taxon>
        <taxon>Hypocreomycetidae</taxon>
        <taxon>Hypocreales</taxon>
        <taxon>Ophiocordycipitaceae</taxon>
        <taxon>Ophiocordyceps</taxon>
    </lineage>
</organism>
<dbReference type="CDD" id="cd05195">
    <property type="entry name" value="enoyl_red"/>
    <property type="match status" value="1"/>
</dbReference>
<dbReference type="SMART" id="SM00829">
    <property type="entry name" value="PKS_ER"/>
    <property type="match status" value="1"/>
</dbReference>
<dbReference type="InterPro" id="IPR029063">
    <property type="entry name" value="SAM-dependent_MTases_sf"/>
</dbReference>
<evidence type="ECO:0000256" key="1">
    <source>
        <dbReference type="ARBA" id="ARBA00005179"/>
    </source>
</evidence>
<dbReference type="GO" id="GO:0006633">
    <property type="term" value="P:fatty acid biosynthetic process"/>
    <property type="evidence" value="ECO:0007669"/>
    <property type="project" value="InterPro"/>
</dbReference>
<feature type="region of interest" description="C-terminal hotdog fold" evidence="9">
    <location>
        <begin position="1119"/>
        <end position="1272"/>
    </location>
</feature>
<dbReference type="Pfam" id="PF14765">
    <property type="entry name" value="PS-DH"/>
    <property type="match status" value="1"/>
</dbReference>
<keyword evidence="5" id="KW-0521">NADP</keyword>
<dbReference type="GO" id="GO:0004312">
    <property type="term" value="F:fatty acid synthase activity"/>
    <property type="evidence" value="ECO:0007669"/>
    <property type="project" value="TreeGrafter"/>
</dbReference>
<comment type="pathway">
    <text evidence="1">Secondary metabolite biosynthesis.</text>
</comment>
<evidence type="ECO:0000256" key="4">
    <source>
        <dbReference type="ARBA" id="ARBA00022679"/>
    </source>
</evidence>
<dbReference type="InterPro" id="IPR001227">
    <property type="entry name" value="Ac_transferase_dom_sf"/>
</dbReference>
<dbReference type="GO" id="GO:0044550">
    <property type="term" value="P:secondary metabolite biosynthetic process"/>
    <property type="evidence" value="ECO:0007669"/>
    <property type="project" value="UniProtKB-ARBA"/>
</dbReference>
<feature type="compositionally biased region" description="Acidic residues" evidence="10">
    <location>
        <begin position="1844"/>
        <end position="1854"/>
    </location>
</feature>
<dbReference type="SMART" id="SM00822">
    <property type="entry name" value="PKS_KR"/>
    <property type="match status" value="1"/>
</dbReference>
<dbReference type="PANTHER" id="PTHR43775:SF29">
    <property type="entry name" value="ASPERFURANONE POLYKETIDE SYNTHASE AFOG-RELATED"/>
    <property type="match status" value="1"/>
</dbReference>
<gene>
    <name evidence="14" type="ORF">XA68_14498</name>
</gene>
<dbReference type="InterPro" id="IPR016035">
    <property type="entry name" value="Acyl_Trfase/lysoPLipase"/>
</dbReference>
<feature type="region of interest" description="Disordered" evidence="10">
    <location>
        <begin position="537"/>
        <end position="561"/>
    </location>
</feature>
<dbReference type="InterPro" id="IPR014030">
    <property type="entry name" value="Ketoacyl_synth_N"/>
</dbReference>
<dbReference type="Proteomes" id="UP000037136">
    <property type="component" value="Unassembled WGS sequence"/>
</dbReference>
<feature type="domain" description="Carrier" evidence="11">
    <location>
        <begin position="2486"/>
        <end position="2564"/>
    </location>
</feature>
<evidence type="ECO:0000313" key="14">
    <source>
        <dbReference type="EMBL" id="PFH62219.1"/>
    </source>
</evidence>
<dbReference type="SUPFAM" id="SSF52151">
    <property type="entry name" value="FabD/lysophospholipase-like"/>
    <property type="match status" value="1"/>
</dbReference>
<dbReference type="InterPro" id="IPR013217">
    <property type="entry name" value="Methyltransf_12"/>
</dbReference>
<dbReference type="InterPro" id="IPR049552">
    <property type="entry name" value="PKS_DH_N"/>
</dbReference>
<dbReference type="InterPro" id="IPR020806">
    <property type="entry name" value="PKS_PP-bd"/>
</dbReference>
<name>A0A2A9PLI0_OPHUN</name>
<dbReference type="CDD" id="cd02440">
    <property type="entry name" value="AdoMet_MTases"/>
    <property type="match status" value="1"/>
</dbReference>
<dbReference type="InterPro" id="IPR057326">
    <property type="entry name" value="KR_dom"/>
</dbReference>
<dbReference type="InterPro" id="IPR032821">
    <property type="entry name" value="PKS_assoc"/>
</dbReference>
<dbReference type="Pfam" id="PF00698">
    <property type="entry name" value="Acyl_transf_1"/>
    <property type="match status" value="1"/>
</dbReference>
<dbReference type="EMBL" id="LAZP02000036">
    <property type="protein sequence ID" value="PFH62219.1"/>
    <property type="molecule type" value="Genomic_DNA"/>
</dbReference>
<dbReference type="Pfam" id="PF21089">
    <property type="entry name" value="PKS_DH_N"/>
    <property type="match status" value="1"/>
</dbReference>
<dbReference type="Gene3D" id="3.90.180.10">
    <property type="entry name" value="Medium-chain alcohol dehydrogenases, catalytic domain"/>
    <property type="match status" value="1"/>
</dbReference>
<dbReference type="InterPro" id="IPR006162">
    <property type="entry name" value="Ppantetheine_attach_site"/>
</dbReference>
<dbReference type="Gene3D" id="3.10.129.110">
    <property type="entry name" value="Polyketide synthase dehydratase"/>
    <property type="match status" value="1"/>
</dbReference>
<evidence type="ECO:0000256" key="7">
    <source>
        <dbReference type="ARBA" id="ARBA00023268"/>
    </source>
</evidence>
<dbReference type="Pfam" id="PF02801">
    <property type="entry name" value="Ketoacyl-synt_C"/>
    <property type="match status" value="1"/>
</dbReference>
<reference evidence="14 15" key="2">
    <citation type="journal article" date="2017" name="Sci. Rep.">
        <title>Ant-infecting Ophiocordyceps genomes reveal a high diversity of potential behavioral manipulation genes and a possible major role for enterotoxins.</title>
        <authorList>
            <person name="de Bekker C."/>
            <person name="Ohm R.A."/>
            <person name="Evans H.C."/>
            <person name="Brachmann A."/>
            <person name="Hughes D.P."/>
        </authorList>
    </citation>
    <scope>NUCLEOTIDE SEQUENCE [LARGE SCALE GENOMIC DNA]</scope>
    <source>
        <strain evidence="14 15">SC16a</strain>
    </source>
</reference>
<dbReference type="GO" id="GO:0031177">
    <property type="term" value="F:phosphopantetheine binding"/>
    <property type="evidence" value="ECO:0007669"/>
    <property type="project" value="InterPro"/>
</dbReference>
<evidence type="ECO:0000259" key="11">
    <source>
        <dbReference type="PROSITE" id="PS50075"/>
    </source>
</evidence>
<dbReference type="InterPro" id="IPR018201">
    <property type="entry name" value="Ketoacyl_synth_AS"/>
</dbReference>
<dbReference type="STRING" id="268505.A0A2A9PLI0"/>
<dbReference type="InterPro" id="IPR020841">
    <property type="entry name" value="PKS_Beta-ketoAc_synthase_dom"/>
</dbReference>
<dbReference type="Pfam" id="PF00550">
    <property type="entry name" value="PP-binding"/>
    <property type="match status" value="1"/>
</dbReference>
<dbReference type="InterPro" id="IPR016039">
    <property type="entry name" value="Thiolase-like"/>
</dbReference>
<dbReference type="InterPro" id="IPR014043">
    <property type="entry name" value="Acyl_transferase_dom"/>
</dbReference>
<evidence type="ECO:0000313" key="15">
    <source>
        <dbReference type="Proteomes" id="UP000037136"/>
    </source>
</evidence>
<dbReference type="GO" id="GO:0016491">
    <property type="term" value="F:oxidoreductase activity"/>
    <property type="evidence" value="ECO:0007669"/>
    <property type="project" value="UniProtKB-KW"/>
</dbReference>
<keyword evidence="6" id="KW-0560">Oxidoreductase</keyword>
<dbReference type="PROSITE" id="PS50075">
    <property type="entry name" value="CARRIER"/>
    <property type="match status" value="1"/>
</dbReference>
<dbReference type="Gene3D" id="3.40.366.10">
    <property type="entry name" value="Malonyl-Coenzyme A Acyl Carrier Protein, domain 2"/>
    <property type="match status" value="1"/>
</dbReference>
<evidence type="ECO:0000256" key="10">
    <source>
        <dbReference type="SAM" id="MobiDB-lite"/>
    </source>
</evidence>
<dbReference type="PANTHER" id="PTHR43775">
    <property type="entry name" value="FATTY ACID SYNTHASE"/>
    <property type="match status" value="1"/>
</dbReference>
<dbReference type="PROSITE" id="PS52004">
    <property type="entry name" value="KS3_2"/>
    <property type="match status" value="1"/>
</dbReference>
<dbReference type="PROSITE" id="PS00606">
    <property type="entry name" value="KS3_1"/>
    <property type="match status" value="1"/>
</dbReference>
<dbReference type="SMART" id="SM01294">
    <property type="entry name" value="PKS_PP_betabranch"/>
    <property type="match status" value="1"/>
</dbReference>
<dbReference type="SMART" id="SM00823">
    <property type="entry name" value="PKS_PP"/>
    <property type="match status" value="1"/>
</dbReference>
<dbReference type="InterPro" id="IPR020807">
    <property type="entry name" value="PKS_DH"/>
</dbReference>
<dbReference type="SUPFAM" id="SSF53335">
    <property type="entry name" value="S-adenosyl-L-methionine-dependent methyltransferases"/>
    <property type="match status" value="1"/>
</dbReference>
<dbReference type="InterPro" id="IPR036736">
    <property type="entry name" value="ACP-like_sf"/>
</dbReference>
<dbReference type="InterPro" id="IPR009081">
    <property type="entry name" value="PP-bd_ACP"/>
</dbReference>
<keyword evidence="3" id="KW-0597">Phosphoprotein</keyword>
<dbReference type="InterPro" id="IPR049900">
    <property type="entry name" value="PKS_mFAS_DH"/>
</dbReference>
<dbReference type="Gene3D" id="3.40.50.150">
    <property type="entry name" value="Vaccinia Virus protein VP39"/>
    <property type="match status" value="1"/>
</dbReference>
<dbReference type="Pfam" id="PF00109">
    <property type="entry name" value="ketoacyl-synt"/>
    <property type="match status" value="1"/>
</dbReference>
<evidence type="ECO:0000256" key="3">
    <source>
        <dbReference type="ARBA" id="ARBA00022553"/>
    </source>
</evidence>